<dbReference type="SUPFAM" id="SSF52540">
    <property type="entry name" value="P-loop containing nucleoside triphosphate hydrolases"/>
    <property type="match status" value="1"/>
</dbReference>
<accession>A0A518K626</accession>
<dbReference type="Gene3D" id="3.40.50.300">
    <property type="entry name" value="P-loop containing nucleotide triphosphate hydrolases"/>
    <property type="match status" value="1"/>
</dbReference>
<dbReference type="Proteomes" id="UP000316426">
    <property type="component" value="Chromosome"/>
</dbReference>
<organism evidence="1 2">
    <name type="scientific">Botrimarina mediterranea</name>
    <dbReference type="NCBI Taxonomy" id="2528022"/>
    <lineage>
        <taxon>Bacteria</taxon>
        <taxon>Pseudomonadati</taxon>
        <taxon>Planctomycetota</taxon>
        <taxon>Planctomycetia</taxon>
        <taxon>Pirellulales</taxon>
        <taxon>Lacipirellulaceae</taxon>
        <taxon>Botrimarina</taxon>
    </lineage>
</organism>
<protein>
    <submittedName>
        <fullName evidence="1">CobQ/CobB/MinD/ParA nucleotide binding domain protein</fullName>
    </submittedName>
</protein>
<dbReference type="EMBL" id="CP036349">
    <property type="protein sequence ID" value="QDV73246.1"/>
    <property type="molecule type" value="Genomic_DNA"/>
</dbReference>
<dbReference type="KEGG" id="bmei:Spa11_14420"/>
<dbReference type="CDD" id="cd02042">
    <property type="entry name" value="ParAB_family"/>
    <property type="match status" value="1"/>
</dbReference>
<evidence type="ECO:0000313" key="1">
    <source>
        <dbReference type="EMBL" id="QDV73246.1"/>
    </source>
</evidence>
<reference evidence="1 2" key="1">
    <citation type="submission" date="2019-02" db="EMBL/GenBank/DDBJ databases">
        <title>Deep-cultivation of Planctomycetes and their phenomic and genomic characterization uncovers novel biology.</title>
        <authorList>
            <person name="Wiegand S."/>
            <person name="Jogler M."/>
            <person name="Boedeker C."/>
            <person name="Pinto D."/>
            <person name="Vollmers J."/>
            <person name="Rivas-Marin E."/>
            <person name="Kohn T."/>
            <person name="Peeters S.H."/>
            <person name="Heuer A."/>
            <person name="Rast P."/>
            <person name="Oberbeckmann S."/>
            <person name="Bunk B."/>
            <person name="Jeske O."/>
            <person name="Meyerdierks A."/>
            <person name="Storesund J.E."/>
            <person name="Kallscheuer N."/>
            <person name="Luecker S."/>
            <person name="Lage O.M."/>
            <person name="Pohl T."/>
            <person name="Merkel B.J."/>
            <person name="Hornburger P."/>
            <person name="Mueller R.-W."/>
            <person name="Bruemmer F."/>
            <person name="Labrenz M."/>
            <person name="Spormann A.M."/>
            <person name="Op den Camp H."/>
            <person name="Overmann J."/>
            <person name="Amann R."/>
            <person name="Jetten M.S.M."/>
            <person name="Mascher T."/>
            <person name="Medema M.H."/>
            <person name="Devos D.P."/>
            <person name="Kaster A.-K."/>
            <person name="Ovreas L."/>
            <person name="Rohde M."/>
            <person name="Galperin M.Y."/>
            <person name="Jogler C."/>
        </authorList>
    </citation>
    <scope>NUCLEOTIDE SEQUENCE [LARGE SCALE GENOMIC DNA]</scope>
    <source>
        <strain evidence="1 2">Spa11</strain>
    </source>
</reference>
<dbReference type="InterPro" id="IPR027417">
    <property type="entry name" value="P-loop_NTPase"/>
</dbReference>
<gene>
    <name evidence="1" type="ORF">Spa11_14420</name>
</gene>
<keyword evidence="2" id="KW-1185">Reference proteome</keyword>
<proteinExistence type="predicted"/>
<sequence>MRVLTPQTPEEIVKQVSEASVSHDAVVVDAPGGLSEITGAILQVTDAALIPTGASQLDIMALDWTTETIHEIQKLRDGLPQTAIIPTRVGRGRKTTESLRQHASSMRFGITKSTIPYREVIVQSAGLRSPGNDGWKIPPSLVWDLGRRKQVREPALEIDAVFREVFAAACQENPRLILERVTPRTKLKQTAEKEGHAAGSRT</sequence>
<evidence type="ECO:0000313" key="2">
    <source>
        <dbReference type="Proteomes" id="UP000316426"/>
    </source>
</evidence>
<name>A0A518K626_9BACT</name>
<dbReference type="AlphaFoldDB" id="A0A518K626"/>